<evidence type="ECO:0000256" key="5">
    <source>
        <dbReference type="ARBA" id="ARBA00022764"/>
    </source>
</evidence>
<keyword evidence="4" id="KW-0732">Signal</keyword>
<dbReference type="UniPathway" id="UPA00286"/>
<comment type="subcellular location">
    <subcellularLocation>
        <location evidence="1">Periplasm</location>
    </subcellularLocation>
</comment>
<comment type="pathway">
    <text evidence="2">Glycan biosynthesis; alginate biosynthesis.</text>
</comment>
<keyword evidence="7" id="KW-0812">Transmembrane</keyword>
<dbReference type="OrthoDB" id="175771at2"/>
<dbReference type="AlphaFoldDB" id="A0A366HPM0"/>
<dbReference type="EMBL" id="QNRR01000004">
    <property type="protein sequence ID" value="RBP44471.1"/>
    <property type="molecule type" value="Genomic_DNA"/>
</dbReference>
<gene>
    <name evidence="9" type="ORF">DES53_104292</name>
</gene>
<dbReference type="GO" id="GO:0042597">
    <property type="term" value="C:periplasmic space"/>
    <property type="evidence" value="ECO:0007669"/>
    <property type="project" value="UniProtKB-SubCell"/>
</dbReference>
<evidence type="ECO:0000256" key="2">
    <source>
        <dbReference type="ARBA" id="ARBA00005182"/>
    </source>
</evidence>
<keyword evidence="5" id="KW-0574">Periplasm</keyword>
<protein>
    <submittedName>
        <fullName evidence="9">Acetyltransferase AlgX (SGNH hydrolase-like protein)</fullName>
    </submittedName>
</protein>
<reference evidence="9 10" key="1">
    <citation type="submission" date="2018-06" db="EMBL/GenBank/DDBJ databases">
        <title>Genomic Encyclopedia of Type Strains, Phase IV (KMG-IV): sequencing the most valuable type-strain genomes for metagenomic binning, comparative biology and taxonomic classification.</title>
        <authorList>
            <person name="Goeker M."/>
        </authorList>
    </citation>
    <scope>NUCLEOTIDE SEQUENCE [LARGE SCALE GENOMIC DNA]</scope>
    <source>
        <strain evidence="9 10">DSM 25532</strain>
    </source>
</reference>
<dbReference type="InterPro" id="IPR031811">
    <property type="entry name" value="ALGX/ALGJ_SGNH-like"/>
</dbReference>
<keyword evidence="7" id="KW-1133">Transmembrane helix</keyword>
<evidence type="ECO:0000259" key="8">
    <source>
        <dbReference type="Pfam" id="PF16822"/>
    </source>
</evidence>
<dbReference type="GO" id="GO:0016787">
    <property type="term" value="F:hydrolase activity"/>
    <property type="evidence" value="ECO:0007669"/>
    <property type="project" value="UniProtKB-KW"/>
</dbReference>
<dbReference type="Proteomes" id="UP000253426">
    <property type="component" value="Unassembled WGS sequence"/>
</dbReference>
<feature type="domain" description="AlgX/AlgJ SGNH hydrolase-like" evidence="8">
    <location>
        <begin position="132"/>
        <end position="445"/>
    </location>
</feature>
<feature type="transmembrane region" description="Helical" evidence="7">
    <location>
        <begin position="27"/>
        <end position="50"/>
    </location>
</feature>
<evidence type="ECO:0000256" key="4">
    <source>
        <dbReference type="ARBA" id="ARBA00022729"/>
    </source>
</evidence>
<dbReference type="GO" id="GO:0016740">
    <property type="term" value="F:transferase activity"/>
    <property type="evidence" value="ECO:0007669"/>
    <property type="project" value="UniProtKB-KW"/>
</dbReference>
<keyword evidence="10" id="KW-1185">Reference proteome</keyword>
<keyword evidence="6" id="KW-0016">Alginate biosynthesis</keyword>
<name>A0A366HPM0_9BACT</name>
<organism evidence="9 10">
    <name type="scientific">Roseimicrobium gellanilyticum</name>
    <dbReference type="NCBI Taxonomy" id="748857"/>
    <lineage>
        <taxon>Bacteria</taxon>
        <taxon>Pseudomonadati</taxon>
        <taxon>Verrucomicrobiota</taxon>
        <taxon>Verrucomicrobiia</taxon>
        <taxon>Verrucomicrobiales</taxon>
        <taxon>Verrucomicrobiaceae</taxon>
        <taxon>Roseimicrobium</taxon>
    </lineage>
</organism>
<dbReference type="RefSeq" id="WP_113958872.1">
    <property type="nucleotide sequence ID" value="NZ_QNRR01000004.1"/>
</dbReference>
<sequence>MAADAPTSPRHVPDNPYPEEKETTVYAINRGFCAVIIVIFFALVLTPVVLDHLRRSSHEENGAAYAKRRAFWYEVFSPPSFDPNQPNPEKKKIVSHLRWLERGLDQADYAVAMRQNTQQWLIDKFAEGSQKVYIGWNGWLFYNADLKALTGYGPVKPEPFSVMKDPELAKLPTAAACITEFAAQLKERDIQLLFVPVPLKPMLYSSEVATSLEVKSITHPDAAKFYDSLRQQGVDVLDLTEDFVKFRNTPKNFYFLESTAANRDIARKSFEQTQEKEDAFLLQDTHWTPDAMRMAAEKVADHVKQKYPNAFRPMARTITSADGVYRDSMGDLVKLLDLKNPKSLFGEEEQFLRVVGDGTEDKYAPMVLLGDSFANIFDDPSIGFGDPDAPEKRIRAGFAQHLSLLLNQPLDVIAQNGKGATGVRREFARRHDDQVRGKKLVIWVIAARDVLLSRTAAHQANIEWDVVKFNPNKSPDALETSPVAATSSNIVVEASLSEKSANQDPVGTPYRDALHAAVYDVTSVGEGELAAKQIVGIQWTFKDKVMQPTASFTVGKKYKLTLVPWDGRKELHGLNLQDDTVAFDAPRFYVEKAEEVK</sequence>
<accession>A0A366HPM0</accession>
<keyword evidence="7" id="KW-0472">Membrane</keyword>
<keyword evidence="9" id="KW-0378">Hydrolase</keyword>
<comment type="caution">
    <text evidence="9">The sequence shown here is derived from an EMBL/GenBank/DDBJ whole genome shotgun (WGS) entry which is preliminary data.</text>
</comment>
<dbReference type="Pfam" id="PF16822">
    <property type="entry name" value="ALGX"/>
    <property type="match status" value="1"/>
</dbReference>
<evidence type="ECO:0000256" key="1">
    <source>
        <dbReference type="ARBA" id="ARBA00004418"/>
    </source>
</evidence>
<evidence type="ECO:0000313" key="9">
    <source>
        <dbReference type="EMBL" id="RBP44471.1"/>
    </source>
</evidence>
<evidence type="ECO:0000256" key="3">
    <source>
        <dbReference type="ARBA" id="ARBA00022679"/>
    </source>
</evidence>
<proteinExistence type="predicted"/>
<evidence type="ECO:0000256" key="7">
    <source>
        <dbReference type="SAM" id="Phobius"/>
    </source>
</evidence>
<keyword evidence="3 9" id="KW-0808">Transferase</keyword>
<evidence type="ECO:0000256" key="6">
    <source>
        <dbReference type="ARBA" id="ARBA00022841"/>
    </source>
</evidence>
<evidence type="ECO:0000313" key="10">
    <source>
        <dbReference type="Proteomes" id="UP000253426"/>
    </source>
</evidence>
<dbReference type="GO" id="GO:0042121">
    <property type="term" value="P:alginic acid biosynthetic process"/>
    <property type="evidence" value="ECO:0007669"/>
    <property type="project" value="UniProtKB-UniPathway"/>
</dbReference>